<dbReference type="Proteomes" id="UP000319712">
    <property type="component" value="Unassembled WGS sequence"/>
</dbReference>
<comment type="similarity">
    <text evidence="2">Belongs to the peptidase M20A family.</text>
</comment>
<dbReference type="Pfam" id="PF07687">
    <property type="entry name" value="M20_dimer"/>
    <property type="match status" value="1"/>
</dbReference>
<sequence length="441" mass="48185">MTTPIHERPGDLLSELIQFETVNPPGEERACVEYIDGLLTEAGIATETLAAESERPNLLARLPGGDASPLLMQGHVDVVPTEGQEWDEEPFSGTQKDGFVWGRGALDMKGGVAMMVAAMLRAAEEEVEPAGDVLLLVLSDEEVGGDVGAKYMVEKHPERFADVEYAIGEFGGFPLRIDETEFYPIQVAEKRVCWLEATVTGRGGHASRPQRDGAMNTLGKLLTRLTEHRLPARITPPAREFIEALAAEAESERAEQLRGLLDPERTDEILDELGPVAERLDPMLHNTVSPTVVNGGGKVNVHPAEVDLRLDARLLPGVTPEEFLEELWEVIGDLEGVEFEVARFDGGEGNRVDMGLFDLLSESLTENHPKAVPVPFLLTGATDGRFFEQLDIQPYGYTPLKLPPTFEFEALVHAANERVPAEAIAFGTETLSTVIREYGSA</sequence>
<dbReference type="Pfam" id="PF01546">
    <property type="entry name" value="Peptidase_M20"/>
    <property type="match status" value="1"/>
</dbReference>
<evidence type="ECO:0000256" key="2">
    <source>
        <dbReference type="ARBA" id="ARBA00006247"/>
    </source>
</evidence>
<evidence type="ECO:0000259" key="6">
    <source>
        <dbReference type="Pfam" id="PF07687"/>
    </source>
</evidence>
<dbReference type="GO" id="GO:0016787">
    <property type="term" value="F:hydrolase activity"/>
    <property type="evidence" value="ECO:0007669"/>
    <property type="project" value="UniProtKB-KW"/>
</dbReference>
<reference evidence="7 8" key="1">
    <citation type="submission" date="2017-05" db="EMBL/GenBank/DDBJ databases">
        <authorList>
            <person name="Varghese N."/>
            <person name="Submissions S."/>
        </authorList>
    </citation>
    <scope>NUCLEOTIDE SEQUENCE [LARGE SCALE GENOMIC DNA]</scope>
    <source>
        <strain evidence="7 8">DSM 19504</strain>
    </source>
</reference>
<dbReference type="SUPFAM" id="SSF55031">
    <property type="entry name" value="Bacterial exopeptidase dimerisation domain"/>
    <property type="match status" value="1"/>
</dbReference>
<dbReference type="InterPro" id="IPR050072">
    <property type="entry name" value="Peptidase_M20A"/>
</dbReference>
<dbReference type="PANTHER" id="PTHR43808">
    <property type="entry name" value="ACETYLORNITHINE DEACETYLASE"/>
    <property type="match status" value="1"/>
</dbReference>
<gene>
    <name evidence="7" type="ORF">SAMN06264867_1154</name>
</gene>
<feature type="domain" description="Peptidase M20 dimerisation" evidence="6">
    <location>
        <begin position="188"/>
        <end position="333"/>
    </location>
</feature>
<dbReference type="SUPFAM" id="SSF53187">
    <property type="entry name" value="Zn-dependent exopeptidases"/>
    <property type="match status" value="1"/>
</dbReference>
<evidence type="ECO:0000256" key="1">
    <source>
        <dbReference type="ARBA" id="ARBA00001947"/>
    </source>
</evidence>
<keyword evidence="4" id="KW-0378">Hydrolase</keyword>
<dbReference type="Gene3D" id="3.40.630.10">
    <property type="entry name" value="Zn peptidases"/>
    <property type="match status" value="1"/>
</dbReference>
<evidence type="ECO:0000256" key="4">
    <source>
        <dbReference type="ARBA" id="ARBA00022801"/>
    </source>
</evidence>
<dbReference type="NCBIfam" id="NF005913">
    <property type="entry name" value="PRK07906.1"/>
    <property type="match status" value="1"/>
</dbReference>
<evidence type="ECO:0000256" key="5">
    <source>
        <dbReference type="ARBA" id="ARBA00022833"/>
    </source>
</evidence>
<dbReference type="Gene3D" id="3.30.70.360">
    <property type="match status" value="1"/>
</dbReference>
<comment type="cofactor">
    <cofactor evidence="1">
        <name>Zn(2+)</name>
        <dbReference type="ChEBI" id="CHEBI:29105"/>
    </cofactor>
</comment>
<dbReference type="InterPro" id="IPR036264">
    <property type="entry name" value="Bact_exopeptidase_dim_dom"/>
</dbReference>
<dbReference type="PANTHER" id="PTHR43808:SF8">
    <property type="entry name" value="PEPTIDASE M20 DIMERISATION DOMAIN-CONTAINING PROTEIN"/>
    <property type="match status" value="1"/>
</dbReference>
<name>A0A521F1A2_9EURY</name>
<dbReference type="InterPro" id="IPR011650">
    <property type="entry name" value="Peptidase_M20_dimer"/>
</dbReference>
<keyword evidence="3" id="KW-0479">Metal-binding</keyword>
<dbReference type="InterPro" id="IPR002933">
    <property type="entry name" value="Peptidase_M20"/>
</dbReference>
<dbReference type="EMBL" id="FXTD01000015">
    <property type="protein sequence ID" value="SMO89978.1"/>
    <property type="molecule type" value="Genomic_DNA"/>
</dbReference>
<protein>
    <submittedName>
        <fullName evidence="7">Acetylornithine deacetylase/Succinyl-diaminopimelate desuccinylase</fullName>
    </submittedName>
</protein>
<keyword evidence="8" id="KW-1185">Reference proteome</keyword>
<proteinExistence type="inferred from homology"/>
<accession>A0A521F1A2</accession>
<keyword evidence="5" id="KW-0862">Zinc</keyword>
<evidence type="ECO:0000313" key="8">
    <source>
        <dbReference type="Proteomes" id="UP000319712"/>
    </source>
</evidence>
<dbReference type="AlphaFoldDB" id="A0A521F1A2"/>
<evidence type="ECO:0000313" key="7">
    <source>
        <dbReference type="EMBL" id="SMO89978.1"/>
    </source>
</evidence>
<evidence type="ECO:0000256" key="3">
    <source>
        <dbReference type="ARBA" id="ARBA00022723"/>
    </source>
</evidence>
<dbReference type="Gene3D" id="1.10.150.900">
    <property type="match status" value="1"/>
</dbReference>
<dbReference type="GO" id="GO:0046872">
    <property type="term" value="F:metal ion binding"/>
    <property type="evidence" value="ECO:0007669"/>
    <property type="project" value="UniProtKB-KW"/>
</dbReference>
<dbReference type="OrthoDB" id="24854at2157"/>
<dbReference type="RefSeq" id="WP_142987782.1">
    <property type="nucleotide sequence ID" value="NZ_FXTD01000015.1"/>
</dbReference>
<organism evidence="7 8">
    <name type="scientific">Halorubrum cibi</name>
    <dbReference type="NCBI Taxonomy" id="413815"/>
    <lineage>
        <taxon>Archaea</taxon>
        <taxon>Methanobacteriati</taxon>
        <taxon>Methanobacteriota</taxon>
        <taxon>Stenosarchaea group</taxon>
        <taxon>Halobacteria</taxon>
        <taxon>Halobacteriales</taxon>
        <taxon>Haloferacaceae</taxon>
        <taxon>Halorubrum</taxon>
    </lineage>
</organism>